<dbReference type="EMBL" id="CP054155">
    <property type="protein sequence ID" value="QMI52148.1"/>
    <property type="molecule type" value="Genomic_DNA"/>
</dbReference>
<reference evidence="1 2" key="1">
    <citation type="journal article" date="2020" name="Microbiol. Resour. Announc.">
        <title>Complete Genome Sequence of Streptococcus salivarius DB-B5, a Novel Probiotic Candidate Isolated from the Supragingival Plaque of a Healthy Female Subject.</title>
        <authorList>
            <person name="Fields F.R."/>
            <person name="Li X."/>
            <person name="Navarre W.W."/>
            <person name="Naito M."/>
        </authorList>
    </citation>
    <scope>NUCLEOTIDE SEQUENCE [LARGE SCALE GENOMIC DNA]</scope>
    <source>
        <strain evidence="1 2">DB-B5</strain>
        <plasmid evidence="1 2">pIKMIN-B502</plasmid>
    </source>
</reference>
<keyword evidence="1" id="KW-0614">Plasmid</keyword>
<evidence type="ECO:0000313" key="2">
    <source>
        <dbReference type="Proteomes" id="UP000516705"/>
    </source>
</evidence>
<dbReference type="Proteomes" id="UP000516705">
    <property type="component" value="Plasmid pIKMIN-B502"/>
</dbReference>
<organism evidence="1 2">
    <name type="scientific">Streptococcus salivarius</name>
    <dbReference type="NCBI Taxonomy" id="1304"/>
    <lineage>
        <taxon>Bacteria</taxon>
        <taxon>Bacillati</taxon>
        <taxon>Bacillota</taxon>
        <taxon>Bacilli</taxon>
        <taxon>Lactobacillales</taxon>
        <taxon>Streptococcaceae</taxon>
        <taxon>Streptococcus</taxon>
    </lineage>
</organism>
<protein>
    <submittedName>
        <fullName evidence="1">Uncharacterized protein</fullName>
    </submittedName>
</protein>
<sequence length="114" mass="13310">MADELRNYFKNDEPMTSLVFDLNTGEIEKLEALANHYEVTTEQVLQGLVFMVLDHEDMEVEPKARIRGRFKRRVLVNQDQREAFKKIAKARGMKNTELFSAVISKQYEEDIDNA</sequence>
<proteinExistence type="predicted"/>
<dbReference type="RefSeq" id="WP_181671473.1">
    <property type="nucleotide sequence ID" value="NZ_CP054155.1"/>
</dbReference>
<evidence type="ECO:0000313" key="1">
    <source>
        <dbReference type="EMBL" id="QMI52148.1"/>
    </source>
</evidence>
<dbReference type="AlphaFoldDB" id="A0A7L6WPM7"/>
<gene>
    <name evidence="1" type="ORF">HRE60_10715</name>
</gene>
<accession>A0A7L6WPM7</accession>
<geneLocation type="plasmid" evidence="1 2">
    <name>pIKMIN-B502</name>
</geneLocation>
<name>A0A7L6WPM7_STRSL</name>